<dbReference type="EMBL" id="CP036291">
    <property type="protein sequence ID" value="QDU89170.1"/>
    <property type="molecule type" value="Genomic_DNA"/>
</dbReference>
<dbReference type="SUPFAM" id="SSF109604">
    <property type="entry name" value="HD-domain/PDEase-like"/>
    <property type="match status" value="1"/>
</dbReference>
<dbReference type="EC" id="3.1.4.52" evidence="2"/>
<accession>A0A518DCI4</accession>
<sequence>MTATAAAPRNDHDERVRRDYRCVPLDIVRLYHDLGVCLYTKAEDQDFPRLYRSSRIAITDDDVNELRRRGHRWFYVPVSEYAALDQEVKRTLRDKLCDQSVAPEERFAVLQTAAAVELDSAFHMIKCERFVDLSRSIAKDINALFGDDAIAPRRLFDLVQHDFYTFTHATNVAGFATLLADGVGLSDSASREQIALGALLHDIGKRFIPARVLNKSGKLSDEEWGQIRMHPQRGYEDLCEGAGLSEGQLMMVYSHHERIDGQGYPVGMVGDEIHPWAKLLAVVDVFDAITGARPYRAPMKIGQALAFLERNAGAHLDPDMVQCWIALMNKT</sequence>
<dbReference type="PANTHER" id="PTHR43155:SF2">
    <property type="entry name" value="CYCLIC DI-GMP PHOSPHODIESTERASE PA4108"/>
    <property type="match status" value="1"/>
</dbReference>
<dbReference type="Pfam" id="PF13487">
    <property type="entry name" value="HD_5"/>
    <property type="match status" value="1"/>
</dbReference>
<dbReference type="KEGG" id="pnd:Pla175_25570"/>
<evidence type="ECO:0000313" key="3">
    <source>
        <dbReference type="Proteomes" id="UP000317429"/>
    </source>
</evidence>
<dbReference type="Gene3D" id="1.10.3210.10">
    <property type="entry name" value="Hypothetical protein af1432"/>
    <property type="match status" value="1"/>
</dbReference>
<organism evidence="2 3">
    <name type="scientific">Pirellulimonas nuda</name>
    <dbReference type="NCBI Taxonomy" id="2528009"/>
    <lineage>
        <taxon>Bacteria</taxon>
        <taxon>Pseudomonadati</taxon>
        <taxon>Planctomycetota</taxon>
        <taxon>Planctomycetia</taxon>
        <taxon>Pirellulales</taxon>
        <taxon>Lacipirellulaceae</taxon>
        <taxon>Pirellulimonas</taxon>
    </lineage>
</organism>
<name>A0A518DCI4_9BACT</name>
<evidence type="ECO:0000259" key="1">
    <source>
        <dbReference type="PROSITE" id="PS51832"/>
    </source>
</evidence>
<reference evidence="2 3" key="1">
    <citation type="submission" date="2019-02" db="EMBL/GenBank/DDBJ databases">
        <title>Deep-cultivation of Planctomycetes and their phenomic and genomic characterization uncovers novel biology.</title>
        <authorList>
            <person name="Wiegand S."/>
            <person name="Jogler M."/>
            <person name="Boedeker C."/>
            <person name="Pinto D."/>
            <person name="Vollmers J."/>
            <person name="Rivas-Marin E."/>
            <person name="Kohn T."/>
            <person name="Peeters S.H."/>
            <person name="Heuer A."/>
            <person name="Rast P."/>
            <person name="Oberbeckmann S."/>
            <person name="Bunk B."/>
            <person name="Jeske O."/>
            <person name="Meyerdierks A."/>
            <person name="Storesund J.E."/>
            <person name="Kallscheuer N."/>
            <person name="Luecker S."/>
            <person name="Lage O.M."/>
            <person name="Pohl T."/>
            <person name="Merkel B.J."/>
            <person name="Hornburger P."/>
            <person name="Mueller R.-W."/>
            <person name="Bruemmer F."/>
            <person name="Labrenz M."/>
            <person name="Spormann A.M."/>
            <person name="Op den Camp H."/>
            <person name="Overmann J."/>
            <person name="Amann R."/>
            <person name="Jetten M.S.M."/>
            <person name="Mascher T."/>
            <person name="Medema M.H."/>
            <person name="Devos D.P."/>
            <person name="Kaster A.-K."/>
            <person name="Ovreas L."/>
            <person name="Rohde M."/>
            <person name="Galperin M.Y."/>
            <person name="Jogler C."/>
        </authorList>
    </citation>
    <scope>NUCLEOTIDE SEQUENCE [LARGE SCALE GENOMIC DNA]</scope>
    <source>
        <strain evidence="2 3">Pla175</strain>
    </source>
</reference>
<dbReference type="GO" id="GO:0071111">
    <property type="term" value="F:cyclic-guanylate-specific phosphodiesterase activity"/>
    <property type="evidence" value="ECO:0007669"/>
    <property type="project" value="UniProtKB-EC"/>
</dbReference>
<dbReference type="Proteomes" id="UP000317429">
    <property type="component" value="Chromosome"/>
</dbReference>
<dbReference type="PANTHER" id="PTHR43155">
    <property type="entry name" value="CYCLIC DI-GMP PHOSPHODIESTERASE PA4108-RELATED"/>
    <property type="match status" value="1"/>
</dbReference>
<protein>
    <submittedName>
        <fullName evidence="2">Cyclic di-GMP phosphodiesterase response regulator RpfG</fullName>
        <ecNumber evidence="2">3.1.4.52</ecNumber>
    </submittedName>
</protein>
<gene>
    <name evidence="2" type="primary">rpfG_2</name>
    <name evidence="2" type="ORF">Pla175_25570</name>
</gene>
<dbReference type="SMART" id="SM00471">
    <property type="entry name" value="HDc"/>
    <property type="match status" value="1"/>
</dbReference>
<keyword evidence="2" id="KW-0378">Hydrolase</keyword>
<proteinExistence type="predicted"/>
<evidence type="ECO:0000313" key="2">
    <source>
        <dbReference type="EMBL" id="QDU89170.1"/>
    </source>
</evidence>
<dbReference type="InterPro" id="IPR003607">
    <property type="entry name" value="HD/PDEase_dom"/>
</dbReference>
<dbReference type="AlphaFoldDB" id="A0A518DCI4"/>
<feature type="domain" description="HD-GYP" evidence="1">
    <location>
        <begin position="143"/>
        <end position="331"/>
    </location>
</feature>
<dbReference type="PROSITE" id="PS51832">
    <property type="entry name" value="HD_GYP"/>
    <property type="match status" value="1"/>
</dbReference>
<keyword evidence="3" id="KW-1185">Reference proteome</keyword>
<dbReference type="CDD" id="cd00077">
    <property type="entry name" value="HDc"/>
    <property type="match status" value="1"/>
</dbReference>
<dbReference type="InterPro" id="IPR037522">
    <property type="entry name" value="HD_GYP_dom"/>
</dbReference>